<dbReference type="GO" id="GO:0003723">
    <property type="term" value="F:RNA binding"/>
    <property type="evidence" value="ECO:0007669"/>
    <property type="project" value="TreeGrafter"/>
</dbReference>
<keyword evidence="3" id="KW-0269">Exonuclease</keyword>
<proteinExistence type="inferred from homology"/>
<comment type="similarity">
    <text evidence="4">Belongs to the 5'-3' exonuclease family.</text>
</comment>
<name>A0A6C0D0N5_9ZZZZ</name>
<protein>
    <recommendedName>
        <fullName evidence="8">Xrn1 N-terminal domain-containing protein</fullName>
    </recommendedName>
</protein>
<dbReference type="PANTHER" id="PTHR12341:SF7">
    <property type="entry name" value="5'-3' EXORIBONUCLEASE 1"/>
    <property type="match status" value="1"/>
</dbReference>
<dbReference type="InterPro" id="IPR027073">
    <property type="entry name" value="5_3_exoribonuclease"/>
</dbReference>
<dbReference type="Pfam" id="PF17846">
    <property type="entry name" value="XRN_M"/>
    <property type="match status" value="2"/>
</dbReference>
<dbReference type="GO" id="GO:0005634">
    <property type="term" value="C:nucleus"/>
    <property type="evidence" value="ECO:0007669"/>
    <property type="project" value="TreeGrafter"/>
</dbReference>
<evidence type="ECO:0000259" key="6">
    <source>
        <dbReference type="Pfam" id="PF17846"/>
    </source>
</evidence>
<organism evidence="7">
    <name type="scientific">viral metagenome</name>
    <dbReference type="NCBI Taxonomy" id="1070528"/>
    <lineage>
        <taxon>unclassified sequences</taxon>
        <taxon>metagenomes</taxon>
        <taxon>organismal metagenomes</taxon>
    </lineage>
</organism>
<dbReference type="InterPro" id="IPR004859">
    <property type="entry name" value="Xrn1_N"/>
</dbReference>
<dbReference type="AlphaFoldDB" id="A0A6C0D0N5"/>
<feature type="domain" description="Xrn1 N-terminal" evidence="5">
    <location>
        <begin position="1"/>
        <end position="240"/>
    </location>
</feature>
<keyword evidence="2" id="KW-0378">Hydrolase</keyword>
<evidence type="ECO:0000259" key="5">
    <source>
        <dbReference type="Pfam" id="PF03159"/>
    </source>
</evidence>
<dbReference type="CDD" id="cd18673">
    <property type="entry name" value="PIN_XRN1-2-like"/>
    <property type="match status" value="1"/>
</dbReference>
<dbReference type="PANTHER" id="PTHR12341">
    <property type="entry name" value="5'-&gt;3' EXORIBONUCLEASE"/>
    <property type="match status" value="1"/>
</dbReference>
<dbReference type="EMBL" id="MN739512">
    <property type="protein sequence ID" value="QHT09459.1"/>
    <property type="molecule type" value="Genomic_DNA"/>
</dbReference>
<dbReference type="Pfam" id="PF03159">
    <property type="entry name" value="XRN_N"/>
    <property type="match status" value="1"/>
</dbReference>
<sequence length="587" mass="67882">MGIKYFFSWFKKNFNTNIKQIPKTGKFTTHNVQIDNLLIDMNGIIHTSAQRIYRYGNFKPETQPKRLLGNRQISAQPPPPPPMNEADKRIRLFHDVCVSIDALLASVEPNKRLILAIDGVAPFSKCIQQRQRRFRSAIENTTDIGFDTSSITPGTEFMENLSKYIDWYIRKNINGNEAWKHLEVIFSSSRSPGEGEHTLVNYIKNYGDLSESFCITGVDADLIMLALSTHAPNMWILREDQYNIEFQYIIDIKAARAQLLELLRWTSEQYIFNERNAIDDFVFLFFMFGNDFLPNIPSIEIMNTGTETVIDIYKNVGIGYGHITTSSKNMIKFNKQSLKILLGEIGIRDKELLEAKLRRKNEFFPDLLLENCATVDPTDRGRYILDIDKYRNEYILAHFPDEDISKVCHAYFQGLQWVINYYSFKPPSWSWNYPFSYCPSAKILAEHIDTFTFPSFSENEPNLPFVQLLSVIPPKSANLLPAPLNLLLTDSESILKPYLPDLKDIVIDTSGVKNLWEAKTILPIIDIELVKKAYANTIDRVHKDELKRNLAIFPLRYRYNAAQRDRVFRSPFGDITNYKLSTQIIDL</sequence>
<dbReference type="InterPro" id="IPR041412">
    <property type="entry name" value="Xrn1_helical"/>
</dbReference>
<evidence type="ECO:0000256" key="4">
    <source>
        <dbReference type="ARBA" id="ARBA00038299"/>
    </source>
</evidence>
<reference evidence="7" key="1">
    <citation type="journal article" date="2020" name="Nature">
        <title>Giant virus diversity and host interactions through global metagenomics.</title>
        <authorList>
            <person name="Schulz F."/>
            <person name="Roux S."/>
            <person name="Paez-Espino D."/>
            <person name="Jungbluth S."/>
            <person name="Walsh D.A."/>
            <person name="Denef V.J."/>
            <person name="McMahon K.D."/>
            <person name="Konstantinidis K.T."/>
            <person name="Eloe-Fadrosh E.A."/>
            <person name="Kyrpides N.C."/>
            <person name="Woyke T."/>
        </authorList>
    </citation>
    <scope>NUCLEOTIDE SEQUENCE</scope>
    <source>
        <strain evidence="7">GVMAG-M-3300023174-102</strain>
    </source>
</reference>
<evidence type="ECO:0000313" key="7">
    <source>
        <dbReference type="EMBL" id="QHT09459.1"/>
    </source>
</evidence>
<dbReference type="Gene3D" id="3.40.50.12390">
    <property type="match status" value="2"/>
</dbReference>
<evidence type="ECO:0008006" key="8">
    <source>
        <dbReference type="Google" id="ProtNLM"/>
    </source>
</evidence>
<evidence type="ECO:0000256" key="2">
    <source>
        <dbReference type="ARBA" id="ARBA00022801"/>
    </source>
</evidence>
<evidence type="ECO:0000256" key="3">
    <source>
        <dbReference type="ARBA" id="ARBA00022839"/>
    </source>
</evidence>
<accession>A0A6C0D0N5</accession>
<feature type="domain" description="Xrn1 helical" evidence="6">
    <location>
        <begin position="273"/>
        <end position="361"/>
    </location>
</feature>
<feature type="domain" description="Xrn1 helical" evidence="6">
    <location>
        <begin position="401"/>
        <end position="550"/>
    </location>
</feature>
<keyword evidence="1" id="KW-0540">Nuclease</keyword>
<dbReference type="Gene3D" id="1.25.40.1050">
    <property type="match status" value="1"/>
</dbReference>
<evidence type="ECO:0000256" key="1">
    <source>
        <dbReference type="ARBA" id="ARBA00022722"/>
    </source>
</evidence>
<dbReference type="GO" id="GO:0004534">
    <property type="term" value="F:5'-3' RNA exonuclease activity"/>
    <property type="evidence" value="ECO:0007669"/>
    <property type="project" value="TreeGrafter"/>
</dbReference>
<dbReference type="GO" id="GO:0000956">
    <property type="term" value="P:nuclear-transcribed mRNA catabolic process"/>
    <property type="evidence" value="ECO:0007669"/>
    <property type="project" value="TreeGrafter"/>
</dbReference>